<dbReference type="InterPro" id="IPR029071">
    <property type="entry name" value="Ubiquitin-like_domsf"/>
</dbReference>
<dbReference type="EMBL" id="BPLR01020652">
    <property type="protein sequence ID" value="GIX81090.1"/>
    <property type="molecule type" value="Genomic_DNA"/>
</dbReference>
<protein>
    <submittedName>
        <fullName evidence="2">Phosphatidylinositol 4-phosphate 3-kinase C2 domain-containing subunit alpha</fullName>
    </submittedName>
</protein>
<evidence type="ECO:0000313" key="2">
    <source>
        <dbReference type="EMBL" id="GIX81090.1"/>
    </source>
</evidence>
<dbReference type="Proteomes" id="UP001054945">
    <property type="component" value="Unassembled WGS sequence"/>
</dbReference>
<reference evidence="2 3" key="1">
    <citation type="submission" date="2021-06" db="EMBL/GenBank/DDBJ databases">
        <title>Caerostris extrusa draft genome.</title>
        <authorList>
            <person name="Kono N."/>
            <person name="Arakawa K."/>
        </authorList>
    </citation>
    <scope>NUCLEOTIDE SEQUENCE [LARGE SCALE GENOMIC DNA]</scope>
</reference>
<feature type="domain" description="PI3K-RBD" evidence="1">
    <location>
        <begin position="163"/>
        <end position="253"/>
    </location>
</feature>
<dbReference type="InterPro" id="IPR000341">
    <property type="entry name" value="PI3K_Ras-bd_dom"/>
</dbReference>
<comment type="caution">
    <text evidence="2">The sequence shown here is derived from an EMBL/GenBank/DDBJ whole genome shotgun (WGS) entry which is preliminary data.</text>
</comment>
<dbReference type="Pfam" id="PF00794">
    <property type="entry name" value="PI3K_rbd"/>
    <property type="match status" value="1"/>
</dbReference>
<dbReference type="PROSITE" id="PS51546">
    <property type="entry name" value="PI3K_RBD"/>
    <property type="match status" value="1"/>
</dbReference>
<name>A0AAV4N9W3_CAEEX</name>
<dbReference type="Gene3D" id="3.10.20.90">
    <property type="entry name" value="Phosphatidylinositol 3-kinase Catalytic Subunit, Chain A, domain 1"/>
    <property type="match status" value="1"/>
</dbReference>
<evidence type="ECO:0000259" key="1">
    <source>
        <dbReference type="PROSITE" id="PS51546"/>
    </source>
</evidence>
<organism evidence="2 3">
    <name type="scientific">Caerostris extrusa</name>
    <name type="common">Bark spider</name>
    <name type="synonym">Caerostris bankana</name>
    <dbReference type="NCBI Taxonomy" id="172846"/>
    <lineage>
        <taxon>Eukaryota</taxon>
        <taxon>Metazoa</taxon>
        <taxon>Ecdysozoa</taxon>
        <taxon>Arthropoda</taxon>
        <taxon>Chelicerata</taxon>
        <taxon>Arachnida</taxon>
        <taxon>Araneae</taxon>
        <taxon>Araneomorphae</taxon>
        <taxon>Entelegynae</taxon>
        <taxon>Araneoidea</taxon>
        <taxon>Araneidae</taxon>
        <taxon>Caerostris</taxon>
    </lineage>
</organism>
<accession>A0AAV4N9W3</accession>
<gene>
    <name evidence="2" type="primary">Pik3c2a</name>
    <name evidence="2" type="ORF">CEXT_564031</name>
</gene>
<proteinExistence type="predicted"/>
<keyword evidence="3" id="KW-1185">Reference proteome</keyword>
<evidence type="ECO:0000313" key="3">
    <source>
        <dbReference type="Proteomes" id="UP001054945"/>
    </source>
</evidence>
<dbReference type="AlphaFoldDB" id="A0AAV4N9W3"/>
<dbReference type="SUPFAM" id="SSF54236">
    <property type="entry name" value="Ubiquitin-like"/>
    <property type="match status" value="1"/>
</dbReference>
<sequence length="353" mass="39678">MKKRSDSNLIDLYCNDQELKFQSNQGNKCNEDILKLFDPLADNLSNSSKFENEVPIIEKKSIDSIDRSPVKINATEIKAHFLNQKNSFQTVPKEICSVRENTSNECNGKQESILKIIQKNENCTKEFEAFCAKLKKLRLEFSYDDHVTNSGLVISPSLDSSQEDSLSIKLIISSINSERPVSFTCDVNTSVEHIISHTVCSIFDNAPSLCMDSFVLKVHGLSEYFTAHSTLADYEYVHQCHKFDKPVCLTLTDIKDLKRPFARTKNDDKRNGKKIKSSALKVEFLDSLKPQGVVQAVKAICTLLSHVETSEITDTVAAFIRVCLLYDKSNESDFDTLPELGNLSGAKAKKSEK</sequence>